<comment type="caution">
    <text evidence="3">The sequence shown here is derived from an EMBL/GenBank/DDBJ whole genome shotgun (WGS) entry which is preliminary data.</text>
</comment>
<keyword evidence="2" id="KW-0472">Membrane</keyword>
<dbReference type="AlphaFoldDB" id="K0S2T4"/>
<evidence type="ECO:0000313" key="4">
    <source>
        <dbReference type="Proteomes" id="UP000266841"/>
    </source>
</evidence>
<feature type="compositionally biased region" description="Basic and acidic residues" evidence="1">
    <location>
        <begin position="804"/>
        <end position="828"/>
    </location>
</feature>
<feature type="compositionally biased region" description="Basic residues" evidence="1">
    <location>
        <begin position="785"/>
        <end position="794"/>
    </location>
</feature>
<protein>
    <submittedName>
        <fullName evidence="3">Uncharacterized protein</fullName>
    </submittedName>
</protein>
<keyword evidence="2" id="KW-1133">Transmembrane helix</keyword>
<feature type="compositionally biased region" description="Gly residues" evidence="1">
    <location>
        <begin position="690"/>
        <end position="702"/>
    </location>
</feature>
<feature type="region of interest" description="Disordered" evidence="1">
    <location>
        <begin position="315"/>
        <end position="388"/>
    </location>
</feature>
<feature type="region of interest" description="Disordered" evidence="1">
    <location>
        <begin position="754"/>
        <end position="847"/>
    </location>
</feature>
<dbReference type="OMA" id="ANLAGHK"/>
<reference evidence="3 4" key="1">
    <citation type="journal article" date="2012" name="Genome Biol.">
        <title>Genome and low-iron response of an oceanic diatom adapted to chronic iron limitation.</title>
        <authorList>
            <person name="Lommer M."/>
            <person name="Specht M."/>
            <person name="Roy A.S."/>
            <person name="Kraemer L."/>
            <person name="Andreson R."/>
            <person name="Gutowska M.A."/>
            <person name="Wolf J."/>
            <person name="Bergner S.V."/>
            <person name="Schilhabel M.B."/>
            <person name="Klostermeier U.C."/>
            <person name="Beiko R.G."/>
            <person name="Rosenstiel P."/>
            <person name="Hippler M."/>
            <person name="Laroche J."/>
        </authorList>
    </citation>
    <scope>NUCLEOTIDE SEQUENCE [LARGE SCALE GENOMIC DNA]</scope>
    <source>
        <strain evidence="3 4">CCMP1005</strain>
    </source>
</reference>
<accession>K0S2T4</accession>
<feature type="compositionally biased region" description="Gly residues" evidence="1">
    <location>
        <begin position="616"/>
        <end position="627"/>
    </location>
</feature>
<keyword evidence="2" id="KW-0812">Transmembrane</keyword>
<dbReference type="OrthoDB" id="775260at2759"/>
<dbReference type="EMBL" id="AGNL01034317">
    <property type="protein sequence ID" value="EJK55311.1"/>
    <property type="molecule type" value="Genomic_DNA"/>
</dbReference>
<gene>
    <name evidence="3" type="ORF">THAOC_24968</name>
</gene>
<name>K0S2T4_THAOC</name>
<feature type="transmembrane region" description="Helical" evidence="2">
    <location>
        <begin position="104"/>
        <end position="123"/>
    </location>
</feature>
<evidence type="ECO:0000256" key="1">
    <source>
        <dbReference type="SAM" id="MobiDB-lite"/>
    </source>
</evidence>
<keyword evidence="4" id="KW-1185">Reference proteome</keyword>
<organism evidence="3 4">
    <name type="scientific">Thalassiosira oceanica</name>
    <name type="common">Marine diatom</name>
    <dbReference type="NCBI Taxonomy" id="159749"/>
    <lineage>
        <taxon>Eukaryota</taxon>
        <taxon>Sar</taxon>
        <taxon>Stramenopiles</taxon>
        <taxon>Ochrophyta</taxon>
        <taxon>Bacillariophyta</taxon>
        <taxon>Coscinodiscophyceae</taxon>
        <taxon>Thalassiosirophycidae</taxon>
        <taxon>Thalassiosirales</taxon>
        <taxon>Thalassiosiraceae</taxon>
        <taxon>Thalassiosira</taxon>
    </lineage>
</organism>
<feature type="transmembrane region" description="Helical" evidence="2">
    <location>
        <begin position="196"/>
        <end position="216"/>
    </location>
</feature>
<proteinExistence type="predicted"/>
<dbReference type="eggNOG" id="KOG1384">
    <property type="taxonomic scope" value="Eukaryota"/>
</dbReference>
<feature type="region of interest" description="Disordered" evidence="1">
    <location>
        <begin position="608"/>
        <end position="731"/>
    </location>
</feature>
<evidence type="ECO:0000256" key="2">
    <source>
        <dbReference type="SAM" id="Phobius"/>
    </source>
</evidence>
<dbReference type="Proteomes" id="UP000266841">
    <property type="component" value="Unassembled WGS sequence"/>
</dbReference>
<feature type="compositionally biased region" description="Basic and acidic residues" evidence="1">
    <location>
        <begin position="761"/>
        <end position="777"/>
    </location>
</feature>
<sequence>MMCGGLTSQPTCLRDLREGDLPNATSYERSEDFRGSSQEFAGARLAFTSFTLLVVNQLHAKTAHGIGIHSNPITKSRKWLDTAFIVVAPHVAVVAGTSTVREPGAVLLSVVVVTVLAFGFVAAKIDANPGKTRARVALDLPVGTRMAAPVRDLGAVRRQGRIVVEARLFRVVVAADLLTVMSAPDRPVTARAPVRGLCACLILVAPFLVAVAFTALGSIRASPGPLTETVAQNLTGVARDFVGPRVTGVAGHYYSHGDGHHRHRVERVTGFIVVGQAERRRTATEWGADVAAVRRPDPPPAVRVVGVLRTGSTAPAAHPRLLAGGSPSPARRRTRHGTGRVSARTVHIDNLSRRRRVPPGFPEELRSGLDDGPGEGPPPSSSAATRRRPLVVVIAGPTAVGKSDAAAELCAPDLASSVLGVGHGGGRGGDRLRGLRPGLPRTRRGVQQARRGGEVEDGPPPDRRGGPPRRRDRGVVQRGGVDEGRVGRHRHARAGRRRGGGGGRRRAERPPGRGGGTMMYLQWLVHGRPDAVRPSDAAAERAASRIASFRRGDGGADEDEDGAWMDASAYVSSLGPVFEGRVGRLPGRDWYRLRRLLEVAYTMAERRAEDAAVGEATGGEEVGGRGPTGADRGRGLHRPTDRQPRRPRLRRPVLLPLPDRAHGALSRRRRPVRVDAPAGPPRGDVEPGGRGEAPGRLPGGPGHRVPPVPRLPLQGRRPSRRRGRTVGVRRRLRRGDEAVREEADAVVPAGRVVRVRAGGHGRGERGEGGGSGPDDRGPLPAGPGRVRRVARVGRRPVGADEEGERGAGEGDEVLHLEEGRPRRGEGGVRRAAAGGGRVHEARPGAGRGLLPDEMTACSAVGLTSFNRHGPWLVL</sequence>
<feature type="region of interest" description="Disordered" evidence="1">
    <location>
        <begin position="420"/>
        <end position="516"/>
    </location>
</feature>
<feature type="compositionally biased region" description="Basic residues" evidence="1">
    <location>
        <begin position="717"/>
        <end position="731"/>
    </location>
</feature>
<feature type="compositionally biased region" description="Basic residues" evidence="1">
    <location>
        <begin position="487"/>
        <end position="507"/>
    </location>
</feature>
<feature type="transmembrane region" description="Helical" evidence="2">
    <location>
        <begin position="79"/>
        <end position="98"/>
    </location>
</feature>
<evidence type="ECO:0000313" key="3">
    <source>
        <dbReference type="EMBL" id="EJK55311.1"/>
    </source>
</evidence>
<feature type="compositionally biased region" description="Basic and acidic residues" evidence="1">
    <location>
        <begin position="631"/>
        <end position="644"/>
    </location>
</feature>